<evidence type="ECO:0000313" key="1">
    <source>
        <dbReference type="EMBL" id="OAS99285.1"/>
    </source>
</evidence>
<dbReference type="EMBL" id="EQ999973">
    <property type="protein sequence ID" value="OAS99285.1"/>
    <property type="molecule type" value="Genomic_DNA"/>
</dbReference>
<gene>
    <name evidence="1" type="ORF">BDCG_16056</name>
</gene>
<dbReference type="Proteomes" id="UP000002039">
    <property type="component" value="Unassembled WGS sequence"/>
</dbReference>
<name>A0ABX2VPU2_AJEDR</name>
<organism evidence="1 2">
    <name type="scientific">Ajellomyces dermatitidis (strain ER-3 / ATCC MYA-2586)</name>
    <name type="common">Blastomyces dermatitidis</name>
    <dbReference type="NCBI Taxonomy" id="559297"/>
    <lineage>
        <taxon>Eukaryota</taxon>
        <taxon>Fungi</taxon>
        <taxon>Dikarya</taxon>
        <taxon>Ascomycota</taxon>
        <taxon>Pezizomycotina</taxon>
        <taxon>Eurotiomycetes</taxon>
        <taxon>Eurotiomycetidae</taxon>
        <taxon>Onygenales</taxon>
        <taxon>Ajellomycetaceae</taxon>
        <taxon>Blastomyces</taxon>
    </lineage>
</organism>
<sequence length="98" mass="11184">MKISMLKKTLTFKLLQALTQMSTHKQESSSSEQAFKSLKSLLKKPLININIECVSTVINQNTLLSTADQPMCLHIQEKDQCLLIQRMNQRLSTLITLH</sequence>
<evidence type="ECO:0000313" key="2">
    <source>
        <dbReference type="Proteomes" id="UP000002039"/>
    </source>
</evidence>
<keyword evidence="2" id="KW-1185">Reference proteome</keyword>
<dbReference type="RefSeq" id="XP_045279013.1">
    <property type="nucleotide sequence ID" value="XM_045425330.1"/>
</dbReference>
<protein>
    <submittedName>
        <fullName evidence="1">Uncharacterized protein</fullName>
    </submittedName>
</protein>
<proteinExistence type="predicted"/>
<dbReference type="GeneID" id="69030948"/>
<accession>A0ABX2VPU2</accession>
<reference evidence="2" key="1">
    <citation type="journal article" date="2015" name="PLoS Genet.">
        <title>The dynamic genome and transcriptome of the human fungal pathogen Blastomyces and close relative Emmonsia.</title>
        <authorList>
            <person name="Munoz J.F."/>
            <person name="Gauthier G.M."/>
            <person name="Desjardins C.A."/>
            <person name="Gallo J.E."/>
            <person name="Holder J."/>
            <person name="Sullivan T.D."/>
            <person name="Marty A.J."/>
            <person name="Carmen J.C."/>
            <person name="Chen Z."/>
            <person name="Ding L."/>
            <person name="Gujja S."/>
            <person name="Magrini V."/>
            <person name="Misas E."/>
            <person name="Mitreva M."/>
            <person name="Priest M."/>
            <person name="Saif S."/>
            <person name="Whiston E.A."/>
            <person name="Young S."/>
            <person name="Zeng Q."/>
            <person name="Goldman W.E."/>
            <person name="Mardis E.R."/>
            <person name="Taylor J.W."/>
            <person name="McEwen J.G."/>
            <person name="Clay O.K."/>
            <person name="Klein B.S."/>
            <person name="Cuomo C.A."/>
        </authorList>
    </citation>
    <scope>NUCLEOTIDE SEQUENCE [LARGE SCALE GENOMIC DNA]</scope>
    <source>
        <strain evidence="2">ER-3 / ATCC MYA-2586</strain>
    </source>
</reference>